<evidence type="ECO:0000313" key="8">
    <source>
        <dbReference type="Proteomes" id="UP000244905"/>
    </source>
</evidence>
<dbReference type="PROSITE" id="PS51257">
    <property type="entry name" value="PROKAR_LIPOPROTEIN"/>
    <property type="match status" value="1"/>
</dbReference>
<gene>
    <name evidence="7" type="ORF">C5O23_04950</name>
</gene>
<evidence type="ECO:0000256" key="2">
    <source>
        <dbReference type="ARBA" id="ARBA00012706"/>
    </source>
</evidence>
<evidence type="ECO:0000256" key="1">
    <source>
        <dbReference type="ARBA" id="ARBA00001678"/>
    </source>
</evidence>
<dbReference type="EMBL" id="PUEC01000008">
    <property type="protein sequence ID" value="PWB02986.1"/>
    <property type="molecule type" value="Genomic_DNA"/>
</dbReference>
<keyword evidence="8" id="KW-1185">Reference proteome</keyword>
<accession>A0A2V1IM95</accession>
<keyword evidence="3" id="KW-0378">Hydrolase</keyword>
<dbReference type="Pfam" id="PF26410">
    <property type="entry name" value="GH5_mannosidase"/>
    <property type="match status" value="1"/>
</dbReference>
<proteinExistence type="predicted"/>
<dbReference type="PANTHER" id="PTHR31451:SF40">
    <property type="entry name" value="GLYCOSIDE HYDROLASE FAMILY 5 DOMAIN-CONTAINING PROTEIN"/>
    <property type="match status" value="1"/>
</dbReference>
<evidence type="ECO:0000256" key="4">
    <source>
        <dbReference type="ARBA" id="ARBA00023295"/>
    </source>
</evidence>
<keyword evidence="5" id="KW-0732">Signal</keyword>
<feature type="domain" description="Glycoside hydrolase family 5" evidence="6">
    <location>
        <begin position="39"/>
        <end position="440"/>
    </location>
</feature>
<evidence type="ECO:0000256" key="3">
    <source>
        <dbReference type="ARBA" id="ARBA00022801"/>
    </source>
</evidence>
<feature type="chain" id="PRO_5016049428" description="mannan endo-1,4-beta-mannosidase" evidence="5">
    <location>
        <begin position="25"/>
        <end position="442"/>
    </location>
</feature>
<comment type="caution">
    <text evidence="7">The sequence shown here is derived from an EMBL/GenBank/DDBJ whole genome shotgun (WGS) entry which is preliminary data.</text>
</comment>
<dbReference type="InterPro" id="IPR001547">
    <property type="entry name" value="Glyco_hydro_5"/>
</dbReference>
<protein>
    <recommendedName>
        <fullName evidence="2">mannan endo-1,4-beta-mannosidase</fullName>
        <ecNumber evidence="2">3.2.1.78</ecNumber>
    </recommendedName>
</protein>
<dbReference type="GO" id="GO:0016985">
    <property type="term" value="F:mannan endo-1,4-beta-mannosidase activity"/>
    <property type="evidence" value="ECO:0007669"/>
    <property type="project" value="TreeGrafter"/>
</dbReference>
<dbReference type="InterPro" id="IPR045053">
    <property type="entry name" value="MAN-like"/>
</dbReference>
<dbReference type="Gene3D" id="3.20.20.80">
    <property type="entry name" value="Glycosidases"/>
    <property type="match status" value="1"/>
</dbReference>
<dbReference type="GeneID" id="82525691"/>
<dbReference type="InterPro" id="IPR017853">
    <property type="entry name" value="GH"/>
</dbReference>
<name>A0A2V1IM95_9BACT</name>
<comment type="catalytic activity">
    <reaction evidence="1">
        <text>Random hydrolysis of (1-&gt;4)-beta-D-mannosidic linkages in mannans, galactomannans and glucomannans.</text>
        <dbReference type="EC" id="3.2.1.78"/>
    </reaction>
</comment>
<sequence>MKHYRSLMISALLSLLGSAFFSCSGGTGNSSASAEADTAFVTVRDGQFYIGDSAYRYVGTNFWYGAILASEGRGGNRERLARELDSLQQLGVSNLRILAGGDGREGLASHIEPVMQTAPGVYNDTLLRGLDYLIADLEKRGMKAVIYLNNAWEWSGGFSTYLEWSGAGEAVNPADAGYPAYMAYAANFVRNDSAKALAAAHVRNIVGRQNTVTGRPYSQSPAIMAWQIANEPRPFAQESMRPFAEWIAETAGLIKSIDPNHLVSIGSEGSWGCENSIDLWSEIHSDPNVDYATIHIWPYNWSWVRPETLTDSVDTAIANTDAYIAAHHHALAALAGGDRSKLKPLVLEEFGYPRDGMAITPGSPVTGRDRYYKYVFNEVADGGRLAGLNFWGWGGTARPAHETWQPGDDYTGDPAQEAQGLNSVFDTDSTTVAIIRSINERL</sequence>
<dbReference type="Proteomes" id="UP000244905">
    <property type="component" value="Unassembled WGS sequence"/>
</dbReference>
<dbReference type="RefSeq" id="WP_107031836.1">
    <property type="nucleotide sequence ID" value="NZ_CAJSYL010000005.1"/>
</dbReference>
<organism evidence="7 8">
    <name type="scientific">Duncaniella muris</name>
    <dbReference type="NCBI Taxonomy" id="2094150"/>
    <lineage>
        <taxon>Bacteria</taxon>
        <taxon>Pseudomonadati</taxon>
        <taxon>Bacteroidota</taxon>
        <taxon>Bacteroidia</taxon>
        <taxon>Bacteroidales</taxon>
        <taxon>Muribaculaceae</taxon>
        <taxon>Duncaniella</taxon>
    </lineage>
</organism>
<dbReference type="AlphaFoldDB" id="A0A2V1IM95"/>
<evidence type="ECO:0000256" key="5">
    <source>
        <dbReference type="SAM" id="SignalP"/>
    </source>
</evidence>
<evidence type="ECO:0000313" key="7">
    <source>
        <dbReference type="EMBL" id="PWB02986.1"/>
    </source>
</evidence>
<feature type="signal peptide" evidence="5">
    <location>
        <begin position="1"/>
        <end position="24"/>
    </location>
</feature>
<dbReference type="PANTHER" id="PTHR31451">
    <property type="match status" value="1"/>
</dbReference>
<dbReference type="EC" id="3.2.1.78" evidence="2"/>
<dbReference type="SUPFAM" id="SSF51445">
    <property type="entry name" value="(Trans)glycosidases"/>
    <property type="match status" value="1"/>
</dbReference>
<keyword evidence="4" id="KW-0326">Glycosidase</keyword>
<evidence type="ECO:0000259" key="6">
    <source>
        <dbReference type="Pfam" id="PF26410"/>
    </source>
</evidence>
<reference evidence="8" key="1">
    <citation type="submission" date="2018-02" db="EMBL/GenBank/DDBJ databases">
        <authorList>
            <person name="Clavel T."/>
            <person name="Strowig T."/>
        </authorList>
    </citation>
    <scope>NUCLEOTIDE SEQUENCE [LARGE SCALE GENOMIC DNA]</scope>
    <source>
        <strain evidence="8">DSM 103720</strain>
    </source>
</reference>